<accession>A0A0C3ALL9</accession>
<dbReference type="Proteomes" id="UP000054097">
    <property type="component" value="Unassembled WGS sequence"/>
</dbReference>
<evidence type="ECO:0000313" key="1">
    <source>
        <dbReference type="EMBL" id="KIM20939.1"/>
    </source>
</evidence>
<reference evidence="2" key="2">
    <citation type="submission" date="2015-01" db="EMBL/GenBank/DDBJ databases">
        <title>Evolutionary Origins and Diversification of the Mycorrhizal Mutualists.</title>
        <authorList>
            <consortium name="DOE Joint Genome Institute"/>
            <consortium name="Mycorrhizal Genomics Consortium"/>
            <person name="Kohler A."/>
            <person name="Kuo A."/>
            <person name="Nagy L.G."/>
            <person name="Floudas D."/>
            <person name="Copeland A."/>
            <person name="Barry K.W."/>
            <person name="Cichocki N."/>
            <person name="Veneault-Fourrey C."/>
            <person name="LaButti K."/>
            <person name="Lindquist E.A."/>
            <person name="Lipzen A."/>
            <person name="Lundell T."/>
            <person name="Morin E."/>
            <person name="Murat C."/>
            <person name="Riley R."/>
            <person name="Ohm R."/>
            <person name="Sun H."/>
            <person name="Tunlid A."/>
            <person name="Henrissat B."/>
            <person name="Grigoriev I.V."/>
            <person name="Hibbett D.S."/>
            <person name="Martin F."/>
        </authorList>
    </citation>
    <scope>NUCLEOTIDE SEQUENCE [LARGE SCALE GENOMIC DNA]</scope>
    <source>
        <strain evidence="2">MAFF 305830</strain>
    </source>
</reference>
<dbReference type="HOGENOM" id="CLU_407193_0_0_1"/>
<organism evidence="1 2">
    <name type="scientific">Serendipita vermifera MAFF 305830</name>
    <dbReference type="NCBI Taxonomy" id="933852"/>
    <lineage>
        <taxon>Eukaryota</taxon>
        <taxon>Fungi</taxon>
        <taxon>Dikarya</taxon>
        <taxon>Basidiomycota</taxon>
        <taxon>Agaricomycotina</taxon>
        <taxon>Agaricomycetes</taxon>
        <taxon>Sebacinales</taxon>
        <taxon>Serendipitaceae</taxon>
        <taxon>Serendipita</taxon>
    </lineage>
</organism>
<reference evidence="1 2" key="1">
    <citation type="submission" date="2014-04" db="EMBL/GenBank/DDBJ databases">
        <authorList>
            <consortium name="DOE Joint Genome Institute"/>
            <person name="Kuo A."/>
            <person name="Zuccaro A."/>
            <person name="Kohler A."/>
            <person name="Nagy L.G."/>
            <person name="Floudas D."/>
            <person name="Copeland A."/>
            <person name="Barry K.W."/>
            <person name="Cichocki N."/>
            <person name="Veneault-Fourrey C."/>
            <person name="LaButti K."/>
            <person name="Lindquist E.A."/>
            <person name="Lipzen A."/>
            <person name="Lundell T."/>
            <person name="Morin E."/>
            <person name="Murat C."/>
            <person name="Sun H."/>
            <person name="Tunlid A."/>
            <person name="Henrissat B."/>
            <person name="Grigoriev I.V."/>
            <person name="Hibbett D.S."/>
            <person name="Martin F."/>
            <person name="Nordberg H.P."/>
            <person name="Cantor M.N."/>
            <person name="Hua S.X."/>
        </authorList>
    </citation>
    <scope>NUCLEOTIDE SEQUENCE [LARGE SCALE GENOMIC DNA]</scope>
    <source>
        <strain evidence="1 2">MAFF 305830</strain>
    </source>
</reference>
<dbReference type="OrthoDB" id="3365698at2759"/>
<keyword evidence="2" id="KW-1185">Reference proteome</keyword>
<protein>
    <submittedName>
        <fullName evidence="1">Uncharacterized protein</fullName>
    </submittedName>
</protein>
<dbReference type="AlphaFoldDB" id="A0A0C3ALL9"/>
<dbReference type="EMBL" id="KN824400">
    <property type="protein sequence ID" value="KIM20939.1"/>
    <property type="molecule type" value="Genomic_DNA"/>
</dbReference>
<evidence type="ECO:0000313" key="2">
    <source>
        <dbReference type="Proteomes" id="UP000054097"/>
    </source>
</evidence>
<sequence>METLRLIPALFNDIVGEIFHHFVAIDWEGPFLLTLVSKGWRDLVLSRPSLWTWIKLDDTQMDWREKALVGQALSQGLPLRAVVRVPFDHFDELTKLLSRFESIFLDTFTHTRLYAGEPGPVGQVTFAMREEYYQDVYEGAVRMLSILSDIHSPIYVESVDGACFAYSTWSIYERVRKTRTLKDQFQDIHPHLITRLVFRNKDDSNPRRVKISSIWPYLPSILFLQDLEISDNFMGVDKLSDIADISLVSLERLRIDCPTRWLAKPSAKNGPRVGLLGLLEHLQAPILNVLRLSSPHTAIFNALTHAQKFCVHTLELSAELLGPTPEVLPDQLPTWHWLTRFIINLSKWYDLASLSSTLALLVPLAPPGCLMQLSGADAMMSHIMGFSHPIDVVKYSRQGPMGVEACEFQYQMPLVHSYRGSHSLVENEDAEQFQNGETIFAIDEDTQLADSPGIIRLQSGQYEAPTRKQIVTCTTFDGPPKPLWAKNLQKYTPQHLVYTNKFDIPYPSGFLVRDLANPIVLQSLDIGHFVHASAVIGHPPKTLRLLALKSLRCVSNQFYDLSTMWFMPQLVDLTLTGPGFLPESWFPEHLLQQAGSFPNLAILRFEEFQSPWIWSFQFINAFNRSGLPGITRVELPGHFHPSLLRLLVQALRGELTKSEPDQPVDSGFHMRSYNCYFCSLSGWTCFDPYTCARSSAGQKVTITRYASVMESD</sequence>
<gene>
    <name evidence="1" type="ORF">M408DRAFT_29970</name>
</gene>
<name>A0A0C3ALL9_SERVB</name>
<proteinExistence type="predicted"/>